<keyword evidence="1" id="KW-0472">Membrane</keyword>
<evidence type="ECO:0000313" key="3">
    <source>
        <dbReference type="Proteomes" id="UP000218731"/>
    </source>
</evidence>
<feature type="transmembrane region" description="Helical" evidence="1">
    <location>
        <begin position="91"/>
        <end position="112"/>
    </location>
</feature>
<protein>
    <submittedName>
        <fullName evidence="2">Uncharacterized protein</fullName>
    </submittedName>
</protein>
<feature type="transmembrane region" description="Helical" evidence="1">
    <location>
        <begin position="132"/>
        <end position="149"/>
    </location>
</feature>
<reference evidence="2 3" key="1">
    <citation type="submission" date="2015-11" db="EMBL/GenBank/DDBJ databases">
        <title>Complete genome sequencing of a biphenyl-degrading bacterium, Pseudomonas putida KF715 (=NBRC110667).</title>
        <authorList>
            <person name="Suenaga H."/>
            <person name="Fujihara N."/>
            <person name="Watanabe T."/>
            <person name="Hirose J."/>
            <person name="Kimura N."/>
            <person name="Yamazoe A."/>
            <person name="Hosoyama A."/>
            <person name="Shimodaira J."/>
            <person name="Furukawa K."/>
        </authorList>
    </citation>
    <scope>NUCLEOTIDE SEQUENCE [LARGE SCALE GENOMIC DNA]</scope>
    <source>
        <strain evidence="2 3">KF715</strain>
    </source>
</reference>
<gene>
    <name evidence="2" type="ORF">KF715C_ch51580</name>
</gene>
<evidence type="ECO:0000256" key="1">
    <source>
        <dbReference type="SAM" id="Phobius"/>
    </source>
</evidence>
<dbReference type="RefSeq" id="WP_096426786.1">
    <property type="nucleotide sequence ID" value="NZ_AP015029.1"/>
</dbReference>
<keyword evidence="1" id="KW-1133">Transmembrane helix</keyword>
<organism evidence="2 3">
    <name type="scientific">Pseudomonas putida</name>
    <name type="common">Arthrobacter siderocapsulatus</name>
    <dbReference type="NCBI Taxonomy" id="303"/>
    <lineage>
        <taxon>Bacteria</taxon>
        <taxon>Pseudomonadati</taxon>
        <taxon>Pseudomonadota</taxon>
        <taxon>Gammaproteobacteria</taxon>
        <taxon>Pseudomonadales</taxon>
        <taxon>Pseudomonadaceae</taxon>
        <taxon>Pseudomonas</taxon>
    </lineage>
</organism>
<keyword evidence="1" id="KW-0812">Transmembrane</keyword>
<name>A0A1L7NJR2_PSEPU</name>
<feature type="transmembrane region" description="Helical" evidence="1">
    <location>
        <begin position="21"/>
        <end position="39"/>
    </location>
</feature>
<dbReference type="AlphaFoldDB" id="A0A1L7NJR2"/>
<evidence type="ECO:0000313" key="2">
    <source>
        <dbReference type="EMBL" id="BAW25731.1"/>
    </source>
</evidence>
<feature type="transmembrane region" description="Helical" evidence="1">
    <location>
        <begin position="51"/>
        <end position="71"/>
    </location>
</feature>
<proteinExistence type="predicted"/>
<dbReference type="EMBL" id="AP015029">
    <property type="protein sequence ID" value="BAW25731.1"/>
    <property type="molecule type" value="Genomic_DNA"/>
</dbReference>
<accession>A0A1L7NJR2</accession>
<dbReference type="Proteomes" id="UP000218731">
    <property type="component" value="Chromosome 1"/>
</dbReference>
<sequence>MVWVIGIVVALIGFAMMSRPFRIGFALYLVFLIYYIYLYGGKGDLAEASTALSLVSGAVGLLVLGAVLGGIRSSAGSESEYIAKRKRVWIFLLKFGGAYVVFTQLLTVALFLGGGGGSWEDWTAAGFMVKLLPYKWVGYLLMLAGYYCLKGKSKTPRPLRT</sequence>